<name>A0AAV2MBV9_KNICA</name>
<keyword evidence="2" id="KW-1185">Reference proteome</keyword>
<sequence length="89" mass="9954">MTGRDPVSNMWLRLQSVQLQRLVLSTGVSLPRRFPLTDTHLIKHVPPGQSGATVNVMDWLSAQQVPPVPLLFRILLLVLMSVWQLTADA</sequence>
<gene>
    <name evidence="1" type="ORF">KC01_LOCUS37336</name>
</gene>
<evidence type="ECO:0000313" key="2">
    <source>
        <dbReference type="Proteomes" id="UP001497482"/>
    </source>
</evidence>
<evidence type="ECO:0000313" key="1">
    <source>
        <dbReference type="EMBL" id="CAL1610791.1"/>
    </source>
</evidence>
<organism evidence="1 2">
    <name type="scientific">Knipowitschia caucasica</name>
    <name type="common">Caucasian dwarf goby</name>
    <name type="synonym">Pomatoschistus caucasicus</name>
    <dbReference type="NCBI Taxonomy" id="637954"/>
    <lineage>
        <taxon>Eukaryota</taxon>
        <taxon>Metazoa</taxon>
        <taxon>Chordata</taxon>
        <taxon>Craniata</taxon>
        <taxon>Vertebrata</taxon>
        <taxon>Euteleostomi</taxon>
        <taxon>Actinopterygii</taxon>
        <taxon>Neopterygii</taxon>
        <taxon>Teleostei</taxon>
        <taxon>Neoteleostei</taxon>
        <taxon>Acanthomorphata</taxon>
        <taxon>Gobiaria</taxon>
        <taxon>Gobiiformes</taxon>
        <taxon>Gobioidei</taxon>
        <taxon>Gobiidae</taxon>
        <taxon>Gobiinae</taxon>
        <taxon>Knipowitschia</taxon>
    </lineage>
</organism>
<protein>
    <submittedName>
        <fullName evidence="1">Uncharacterized protein</fullName>
    </submittedName>
</protein>
<dbReference type="EMBL" id="OZ035829">
    <property type="protein sequence ID" value="CAL1610791.1"/>
    <property type="molecule type" value="Genomic_DNA"/>
</dbReference>
<dbReference type="AlphaFoldDB" id="A0AAV2MBV9"/>
<proteinExistence type="predicted"/>
<reference evidence="1 2" key="1">
    <citation type="submission" date="2024-04" db="EMBL/GenBank/DDBJ databases">
        <authorList>
            <person name="Waldvogel A.-M."/>
            <person name="Schoenle A."/>
        </authorList>
    </citation>
    <scope>NUCLEOTIDE SEQUENCE [LARGE SCALE GENOMIC DNA]</scope>
</reference>
<dbReference type="Proteomes" id="UP001497482">
    <property type="component" value="Chromosome 7"/>
</dbReference>
<accession>A0AAV2MBV9</accession>